<dbReference type="Proteomes" id="UP000337189">
    <property type="component" value="Unassembled WGS sequence"/>
</dbReference>
<feature type="domain" description="YCII-related" evidence="2">
    <location>
        <begin position="1"/>
        <end position="82"/>
    </location>
</feature>
<organism evidence="3 4">
    <name type="scientific">Pandoraea communis</name>
    <dbReference type="NCBI Taxonomy" id="2508297"/>
    <lineage>
        <taxon>Bacteria</taxon>
        <taxon>Pseudomonadati</taxon>
        <taxon>Pseudomonadota</taxon>
        <taxon>Betaproteobacteria</taxon>
        <taxon>Burkholderiales</taxon>
        <taxon>Burkholderiaceae</taxon>
        <taxon>Pandoraea</taxon>
    </lineage>
</organism>
<proteinExistence type="inferred from homology"/>
<dbReference type="SUPFAM" id="SSF54909">
    <property type="entry name" value="Dimeric alpha+beta barrel"/>
    <property type="match status" value="1"/>
</dbReference>
<evidence type="ECO:0000256" key="1">
    <source>
        <dbReference type="ARBA" id="ARBA00007689"/>
    </source>
</evidence>
<dbReference type="EMBL" id="CABPSJ010000002">
    <property type="protein sequence ID" value="VVD84421.1"/>
    <property type="molecule type" value="Genomic_DNA"/>
</dbReference>
<dbReference type="RefSeq" id="WP_010807927.1">
    <property type="nucleotide sequence ID" value="NZ_CABPSJ010000002.1"/>
</dbReference>
<dbReference type="PANTHER" id="PTHR37828">
    <property type="entry name" value="GSR2449 PROTEIN"/>
    <property type="match status" value="1"/>
</dbReference>
<dbReference type="InterPro" id="IPR005545">
    <property type="entry name" value="YCII"/>
</dbReference>
<comment type="similarity">
    <text evidence="1">Belongs to the YciI family.</text>
</comment>
<name>A0A5E4TAE0_9BURK</name>
<dbReference type="InterPro" id="IPR011008">
    <property type="entry name" value="Dimeric_a/b-barrel"/>
</dbReference>
<dbReference type="OrthoDB" id="9814407at2"/>
<dbReference type="GO" id="GO:0016787">
    <property type="term" value="F:hydrolase activity"/>
    <property type="evidence" value="ECO:0007669"/>
    <property type="project" value="UniProtKB-KW"/>
</dbReference>
<dbReference type="Pfam" id="PF03795">
    <property type="entry name" value="YCII"/>
    <property type="match status" value="1"/>
</dbReference>
<sequence>MYIVELTYLQPTSAIDAQLEAHRQFLATQYERGLFIASGPKQPRNGGVIIVSGKVSRDELDAILAQDPFHVHALADYRIVAFDPVKSHPQITDLL</sequence>
<dbReference type="PANTHER" id="PTHR37828:SF1">
    <property type="entry name" value="YCII-RELATED DOMAIN-CONTAINING PROTEIN"/>
    <property type="match status" value="1"/>
</dbReference>
<evidence type="ECO:0000313" key="3">
    <source>
        <dbReference type="EMBL" id="VVD84421.1"/>
    </source>
</evidence>
<gene>
    <name evidence="3" type="ORF">PCO31110_01277</name>
</gene>
<keyword evidence="3" id="KW-0378">Hydrolase</keyword>
<protein>
    <submittedName>
        <fullName evidence="3">GTP cyclohydrolase</fullName>
    </submittedName>
</protein>
<evidence type="ECO:0000259" key="2">
    <source>
        <dbReference type="Pfam" id="PF03795"/>
    </source>
</evidence>
<reference evidence="3 4" key="1">
    <citation type="submission" date="2019-08" db="EMBL/GenBank/DDBJ databases">
        <authorList>
            <person name="Peeters C."/>
        </authorList>
    </citation>
    <scope>NUCLEOTIDE SEQUENCE [LARGE SCALE GENOMIC DNA]</scope>
    <source>
        <strain evidence="3 4">LMG 31110</strain>
    </source>
</reference>
<dbReference type="AlphaFoldDB" id="A0A5E4TAE0"/>
<accession>A0A5E4TAE0</accession>
<evidence type="ECO:0000313" key="4">
    <source>
        <dbReference type="Proteomes" id="UP000337189"/>
    </source>
</evidence>